<dbReference type="STRING" id="13616.ENSMODP00000012441"/>
<dbReference type="InterPro" id="IPR007110">
    <property type="entry name" value="Ig-like_dom"/>
</dbReference>
<dbReference type="InParanoid" id="F6R843"/>
<organism evidence="9 10">
    <name type="scientific">Monodelphis domestica</name>
    <name type="common">Gray short-tailed opossum</name>
    <dbReference type="NCBI Taxonomy" id="13616"/>
    <lineage>
        <taxon>Eukaryota</taxon>
        <taxon>Metazoa</taxon>
        <taxon>Chordata</taxon>
        <taxon>Craniata</taxon>
        <taxon>Vertebrata</taxon>
        <taxon>Euteleostomi</taxon>
        <taxon>Mammalia</taxon>
        <taxon>Metatheria</taxon>
        <taxon>Didelphimorphia</taxon>
        <taxon>Didelphidae</taxon>
        <taxon>Monodelphis</taxon>
    </lineage>
</organism>
<keyword evidence="6" id="KW-0812">Transmembrane</keyword>
<evidence type="ECO:0000256" key="2">
    <source>
        <dbReference type="ARBA" id="ARBA00023157"/>
    </source>
</evidence>
<dbReference type="SMART" id="SM00409">
    <property type="entry name" value="IG"/>
    <property type="match status" value="3"/>
</dbReference>
<keyword evidence="10" id="KW-1185">Reference proteome</keyword>
<feature type="domain" description="Ig-like" evidence="8">
    <location>
        <begin position="243"/>
        <end position="323"/>
    </location>
</feature>
<dbReference type="InterPro" id="IPR052598">
    <property type="entry name" value="IgSF_CEA-related"/>
</dbReference>
<dbReference type="Bgee" id="ENSMODG00000009963">
    <property type="expression patterns" value="Expressed in skeleton of lower jaw and 18 other cell types or tissues"/>
</dbReference>
<proteinExistence type="inferred from homology"/>
<dbReference type="CDD" id="cd05740">
    <property type="entry name" value="IgI_hCEACAM_2_4_6_like"/>
    <property type="match status" value="1"/>
</dbReference>
<keyword evidence="3" id="KW-0325">Glycoprotein</keyword>
<evidence type="ECO:0000256" key="4">
    <source>
        <dbReference type="ARBA" id="ARBA00023319"/>
    </source>
</evidence>
<keyword evidence="6" id="KW-0472">Membrane</keyword>
<dbReference type="Gene3D" id="2.60.40.10">
    <property type="entry name" value="Immunoglobulins"/>
    <property type="match status" value="3"/>
</dbReference>
<evidence type="ECO:0000259" key="8">
    <source>
        <dbReference type="PROSITE" id="PS50835"/>
    </source>
</evidence>
<dbReference type="Proteomes" id="UP000002280">
    <property type="component" value="Chromosome 4"/>
</dbReference>
<dbReference type="FunFam" id="2.60.40.10:FF:000244">
    <property type="entry name" value="carcinoembryonic antigen-related cell adhesion molecule 16"/>
    <property type="match status" value="1"/>
</dbReference>
<evidence type="ECO:0000256" key="1">
    <source>
        <dbReference type="ARBA" id="ARBA00022729"/>
    </source>
</evidence>
<keyword evidence="4" id="KW-0393">Immunoglobulin domain</keyword>
<dbReference type="InterPro" id="IPR003598">
    <property type="entry name" value="Ig_sub2"/>
</dbReference>
<dbReference type="InterPro" id="IPR003599">
    <property type="entry name" value="Ig_sub"/>
</dbReference>
<dbReference type="KEGG" id="mdo:100618225"/>
<protein>
    <submittedName>
        <fullName evidence="9">Carcinoembryonic antigen-related cell adhesion molecule 1-like</fullName>
    </submittedName>
</protein>
<dbReference type="PANTHER" id="PTHR44337">
    <property type="entry name" value="CARCINOEMBRYONIC ANTIGEN-RELATED CELL ADHESION MOLECULE 8"/>
    <property type="match status" value="1"/>
</dbReference>
<dbReference type="InterPro" id="IPR036179">
    <property type="entry name" value="Ig-like_dom_sf"/>
</dbReference>
<dbReference type="eggNOG" id="ENOG502RXPD">
    <property type="taxonomic scope" value="Eukaryota"/>
</dbReference>
<evidence type="ECO:0000313" key="10">
    <source>
        <dbReference type="Proteomes" id="UP000002280"/>
    </source>
</evidence>
<feature type="transmembrane region" description="Helical" evidence="6">
    <location>
        <begin position="338"/>
        <end position="361"/>
    </location>
</feature>
<keyword evidence="6" id="KW-1133">Transmembrane helix</keyword>
<dbReference type="InterPro" id="IPR013783">
    <property type="entry name" value="Ig-like_fold"/>
</dbReference>
<reference evidence="9" key="3">
    <citation type="submission" date="2025-09" db="UniProtKB">
        <authorList>
            <consortium name="Ensembl"/>
        </authorList>
    </citation>
    <scope>IDENTIFICATION</scope>
</reference>
<feature type="chain" id="PRO_5003345541" evidence="7">
    <location>
        <begin position="42"/>
        <end position="412"/>
    </location>
</feature>
<keyword evidence="1 7" id="KW-0732">Signal</keyword>
<name>F6R843_MONDO</name>
<feature type="signal peptide" evidence="7">
    <location>
        <begin position="1"/>
        <end position="41"/>
    </location>
</feature>
<comment type="similarity">
    <text evidence="5">Belongs to the immunoglobulin superfamily. CEA family.</text>
</comment>
<dbReference type="PROSITE" id="PS50835">
    <property type="entry name" value="IG_LIKE"/>
    <property type="match status" value="2"/>
</dbReference>
<dbReference type="HOGENOM" id="CLU_024555_2_0_1"/>
<sequence length="412" mass="45632">MQWAAQSGGASLNASPRWGQPLKRLLITVSILSFWIKPISAKGASVSVVPSPPYGRMGSNVTLTIHGFSEQALSYNWYRKTTEDSNKIISYSVPSRMQIPADIREKVYPNGFLLIPNLTLSDTELYIVQIVDSRGVIAVIAQGQLRVYDEVAKPNIAVNSTNNRENDSVFFTCSTENKEENILWFSNNQPLSLNERMSLSRNNQTLTILRVKREDTGSYQCQASNPISSNRSDPLTLTVIYGPSHIEIFPRPESGEIKLRFNDPLTLECQALSYPAAQYEWHVNDTLGSVYSGSSYIITSASWEHSGKYTCWTRNKVTNLSISEDIIINVIGESPGGAIIGIVSGVLAGLVFTATLIYVLFFRKTSQSCSDGSPNGTEEVSYASINFSTQKSCLVTQSPMSRDTIYSEIKKR</sequence>
<dbReference type="PANTHER" id="PTHR44337:SF20">
    <property type="entry name" value="CARCINOEMBRYONIC ANTIGEN-RELATED CELL ADHESION MOLECULE 5-RELATED"/>
    <property type="match status" value="1"/>
</dbReference>
<evidence type="ECO:0000256" key="7">
    <source>
        <dbReference type="SAM" id="SignalP"/>
    </source>
</evidence>
<evidence type="ECO:0000313" key="9">
    <source>
        <dbReference type="Ensembl" id="ENSMODP00000012441.3"/>
    </source>
</evidence>
<reference evidence="9" key="2">
    <citation type="submission" date="2025-08" db="UniProtKB">
        <authorList>
            <consortium name="Ensembl"/>
        </authorList>
    </citation>
    <scope>IDENTIFICATION</scope>
</reference>
<dbReference type="SMART" id="SM00408">
    <property type="entry name" value="IGc2"/>
    <property type="match status" value="2"/>
</dbReference>
<evidence type="ECO:0000256" key="3">
    <source>
        <dbReference type="ARBA" id="ARBA00023180"/>
    </source>
</evidence>
<evidence type="ECO:0000256" key="6">
    <source>
        <dbReference type="SAM" id="Phobius"/>
    </source>
</evidence>
<keyword evidence="2" id="KW-1015">Disulfide bond</keyword>
<feature type="domain" description="Ig-like" evidence="8">
    <location>
        <begin position="154"/>
        <end position="238"/>
    </location>
</feature>
<dbReference type="Ensembl" id="ENSMODT00000012667.4">
    <property type="protein sequence ID" value="ENSMODP00000012441.3"/>
    <property type="gene ID" value="ENSMODG00000009963.4"/>
</dbReference>
<dbReference type="FunCoup" id="F6R843">
    <property type="interactions" value="230"/>
</dbReference>
<dbReference type="SUPFAM" id="SSF48726">
    <property type="entry name" value="Immunoglobulin"/>
    <property type="match status" value="3"/>
</dbReference>
<accession>F6R843</accession>
<dbReference type="Pfam" id="PF13927">
    <property type="entry name" value="Ig_3"/>
    <property type="match status" value="1"/>
</dbReference>
<dbReference type="AlphaFoldDB" id="F6R843"/>
<dbReference type="OMA" id="TIRQFTW"/>
<reference evidence="9 10" key="1">
    <citation type="journal article" date="2007" name="Nature">
        <title>Genome of the marsupial Monodelphis domestica reveals innovation in non-coding sequences.</title>
        <authorList>
            <person name="Mikkelsen T.S."/>
            <person name="Wakefield M.J."/>
            <person name="Aken B."/>
            <person name="Amemiya C.T."/>
            <person name="Chang J.L."/>
            <person name="Duke S."/>
            <person name="Garber M."/>
            <person name="Gentles A.J."/>
            <person name="Goodstadt L."/>
            <person name="Heger A."/>
            <person name="Jurka J."/>
            <person name="Kamal M."/>
            <person name="Mauceli E."/>
            <person name="Searle S.M."/>
            <person name="Sharpe T."/>
            <person name="Baker M.L."/>
            <person name="Batzer M.A."/>
            <person name="Benos P.V."/>
            <person name="Belov K."/>
            <person name="Clamp M."/>
            <person name="Cook A."/>
            <person name="Cuff J."/>
            <person name="Das R."/>
            <person name="Davidow L."/>
            <person name="Deakin J.E."/>
            <person name="Fazzari M.J."/>
            <person name="Glass J.L."/>
            <person name="Grabherr M."/>
            <person name="Greally J.M."/>
            <person name="Gu W."/>
            <person name="Hore T.A."/>
            <person name="Huttley G.A."/>
            <person name="Kleber M."/>
            <person name="Jirtle R.L."/>
            <person name="Koina E."/>
            <person name="Lee J.T."/>
            <person name="Mahony S."/>
            <person name="Marra M.A."/>
            <person name="Miller R.D."/>
            <person name="Nicholls R.D."/>
            <person name="Oda M."/>
            <person name="Papenfuss A.T."/>
            <person name="Parra Z.E."/>
            <person name="Pollock D.D."/>
            <person name="Ray D.A."/>
            <person name="Schein J.E."/>
            <person name="Speed T.P."/>
            <person name="Thompson K."/>
            <person name="VandeBerg J.L."/>
            <person name="Wade C.M."/>
            <person name="Walker J.A."/>
            <person name="Waters P.D."/>
            <person name="Webber C."/>
            <person name="Weidman J.R."/>
            <person name="Xie X."/>
            <person name="Zody M.C."/>
            <person name="Baldwin J."/>
            <person name="Abdouelleil A."/>
            <person name="Abdulkadir J."/>
            <person name="Abebe A."/>
            <person name="Abera B."/>
            <person name="Abreu J."/>
            <person name="Acer S.C."/>
            <person name="Aftuck L."/>
            <person name="Alexander A."/>
            <person name="An P."/>
            <person name="Anderson E."/>
            <person name="Anderson S."/>
            <person name="Arachi H."/>
            <person name="Azer M."/>
            <person name="Bachantsang P."/>
            <person name="Barry A."/>
            <person name="Bayul T."/>
            <person name="Berlin A."/>
            <person name="Bessette D."/>
            <person name="Bloom T."/>
            <person name="Bloom T."/>
            <person name="Boguslavskiy L."/>
            <person name="Bonnet C."/>
            <person name="Boukhgalter B."/>
            <person name="Bourzgui I."/>
            <person name="Brown A."/>
            <person name="Cahill P."/>
            <person name="Channer S."/>
            <person name="Cheshatsang Y."/>
            <person name="Chuda L."/>
            <person name="Citroen M."/>
            <person name="Collymore A."/>
            <person name="Cooke P."/>
            <person name="Costello M."/>
            <person name="D'Aco K."/>
            <person name="Daza R."/>
            <person name="De Haan G."/>
            <person name="DeGray S."/>
            <person name="DeMaso C."/>
            <person name="Dhargay N."/>
            <person name="Dooley K."/>
            <person name="Dooley E."/>
            <person name="Doricent M."/>
            <person name="Dorje P."/>
            <person name="Dorjee K."/>
            <person name="Dupes A."/>
            <person name="Elong R."/>
            <person name="Falk J."/>
            <person name="Farina A."/>
            <person name="Faro S."/>
            <person name="Ferguson D."/>
            <person name="Fisher S."/>
            <person name="Foley C.D."/>
            <person name="Franke A."/>
            <person name="Friedrich D."/>
            <person name="Gadbois L."/>
            <person name="Gearin G."/>
            <person name="Gearin C.R."/>
            <person name="Giannoukos G."/>
            <person name="Goode T."/>
            <person name="Graham J."/>
            <person name="Grandbois E."/>
            <person name="Grewal S."/>
            <person name="Gyaltsen K."/>
            <person name="Hafez N."/>
            <person name="Hagos B."/>
            <person name="Hall J."/>
            <person name="Henson C."/>
            <person name="Hollinger A."/>
            <person name="Honan T."/>
            <person name="Huard M.D."/>
            <person name="Hughes L."/>
            <person name="Hurhula B."/>
            <person name="Husby M.E."/>
            <person name="Kamat A."/>
            <person name="Kanga B."/>
            <person name="Kashin S."/>
            <person name="Khazanovich D."/>
            <person name="Kisner P."/>
            <person name="Lance K."/>
            <person name="Lara M."/>
            <person name="Lee W."/>
            <person name="Lennon N."/>
            <person name="Letendre F."/>
            <person name="LeVine R."/>
            <person name="Lipovsky A."/>
            <person name="Liu X."/>
            <person name="Liu J."/>
            <person name="Liu S."/>
            <person name="Lokyitsang T."/>
            <person name="Lokyitsang Y."/>
            <person name="Lubonja R."/>
            <person name="Lui A."/>
            <person name="MacDonald P."/>
            <person name="Magnisalis V."/>
            <person name="Maru K."/>
            <person name="Matthews C."/>
            <person name="McCusker W."/>
            <person name="McDonough S."/>
            <person name="Mehta T."/>
            <person name="Meldrim J."/>
            <person name="Meneus L."/>
            <person name="Mihai O."/>
            <person name="Mihalev A."/>
            <person name="Mihova T."/>
            <person name="Mittelman R."/>
            <person name="Mlenga V."/>
            <person name="Montmayeur A."/>
            <person name="Mulrain L."/>
            <person name="Navidi A."/>
            <person name="Naylor J."/>
            <person name="Negash T."/>
            <person name="Nguyen T."/>
            <person name="Nguyen N."/>
            <person name="Nicol R."/>
            <person name="Norbu C."/>
            <person name="Norbu N."/>
            <person name="Novod N."/>
            <person name="O'Neill B."/>
            <person name="Osman S."/>
            <person name="Markiewicz E."/>
            <person name="Oyono O.L."/>
            <person name="Patti C."/>
            <person name="Phunkhang P."/>
            <person name="Pierre F."/>
            <person name="Priest M."/>
            <person name="Raghuraman S."/>
            <person name="Rege F."/>
            <person name="Reyes R."/>
            <person name="Rise C."/>
            <person name="Rogov P."/>
            <person name="Ross K."/>
            <person name="Ryan E."/>
            <person name="Settipalli S."/>
            <person name="Shea T."/>
            <person name="Sherpa N."/>
            <person name="Shi L."/>
            <person name="Shih D."/>
            <person name="Sparrow T."/>
            <person name="Spaulding J."/>
            <person name="Stalker J."/>
            <person name="Stange-Thomann N."/>
            <person name="Stavropoulos S."/>
            <person name="Stone C."/>
            <person name="Strader C."/>
            <person name="Tesfaye S."/>
            <person name="Thomson T."/>
            <person name="Thoulutsang Y."/>
            <person name="Thoulutsang D."/>
            <person name="Topham K."/>
            <person name="Topping I."/>
            <person name="Tsamla T."/>
            <person name="Vassiliev H."/>
            <person name="Vo A."/>
            <person name="Wangchuk T."/>
            <person name="Wangdi T."/>
            <person name="Weiand M."/>
            <person name="Wilkinson J."/>
            <person name="Wilson A."/>
            <person name="Yadav S."/>
            <person name="Young G."/>
            <person name="Yu Q."/>
            <person name="Zembek L."/>
            <person name="Zhong D."/>
            <person name="Zimmer A."/>
            <person name="Zwirko Z."/>
            <person name="Jaffe D.B."/>
            <person name="Alvarez P."/>
            <person name="Brockman W."/>
            <person name="Butler J."/>
            <person name="Chin C."/>
            <person name="Gnerre S."/>
            <person name="MacCallum I."/>
            <person name="Graves J.A."/>
            <person name="Ponting C.P."/>
            <person name="Breen M."/>
            <person name="Samollow P.B."/>
            <person name="Lander E.S."/>
            <person name="Lindblad-Toh K."/>
        </authorList>
    </citation>
    <scope>NUCLEOTIDE SEQUENCE [LARGE SCALE GENOMIC DNA]</scope>
</reference>
<dbReference type="GeneTree" id="ENSGT01100000263479"/>
<evidence type="ECO:0000256" key="5">
    <source>
        <dbReference type="ARBA" id="ARBA00038222"/>
    </source>
</evidence>
<dbReference type="Pfam" id="PF13895">
    <property type="entry name" value="Ig_2"/>
    <property type="match status" value="1"/>
</dbReference>